<dbReference type="GO" id="GO:0046872">
    <property type="term" value="F:metal ion binding"/>
    <property type="evidence" value="ECO:0007669"/>
    <property type="project" value="UniProtKB-KW"/>
</dbReference>
<dbReference type="Gene3D" id="3.20.20.140">
    <property type="entry name" value="Metal-dependent hydrolases"/>
    <property type="match status" value="1"/>
</dbReference>
<reference evidence="9 10" key="1">
    <citation type="submission" date="2012-06" db="EMBL/GenBank/DDBJ databases">
        <title>Complete genome of Terriglobus roseus DSM 18391.</title>
        <authorList>
            <consortium name="US DOE Joint Genome Institute (JGI-PGF)"/>
            <person name="Lucas S."/>
            <person name="Copeland A."/>
            <person name="Lapidus A."/>
            <person name="Glavina del Rio T."/>
            <person name="Dalin E."/>
            <person name="Tice H."/>
            <person name="Bruce D."/>
            <person name="Goodwin L."/>
            <person name="Pitluck S."/>
            <person name="Peters L."/>
            <person name="Mikhailova N."/>
            <person name="Munk A.C.C."/>
            <person name="Kyrpides N."/>
            <person name="Mavromatis K."/>
            <person name="Ivanova N."/>
            <person name="Brettin T."/>
            <person name="Detter J.C."/>
            <person name="Han C."/>
            <person name="Larimer F."/>
            <person name="Land M."/>
            <person name="Hauser L."/>
            <person name="Markowitz V."/>
            <person name="Cheng J.-F."/>
            <person name="Hugenholtz P."/>
            <person name="Woyke T."/>
            <person name="Wu D."/>
            <person name="Brambilla E."/>
            <person name="Klenk H.-P."/>
            <person name="Eisen J.A."/>
        </authorList>
    </citation>
    <scope>NUCLEOTIDE SEQUENCE [LARGE SCALE GENOMIC DNA]</scope>
    <source>
        <strain evidence="10">DSM 18391 / NRRL B-41598 / KBS 63</strain>
    </source>
</reference>
<protein>
    <recommendedName>
        <fullName evidence="3">adenosine deaminase</fullName>
        <ecNumber evidence="3">3.5.4.4</ecNumber>
    </recommendedName>
</protein>
<dbReference type="PATRIC" id="fig|926566.3.peg.3850"/>
<dbReference type="RefSeq" id="WP_014787378.1">
    <property type="nucleotide sequence ID" value="NC_018014.1"/>
</dbReference>
<evidence type="ECO:0000256" key="5">
    <source>
        <dbReference type="ARBA" id="ARBA00022801"/>
    </source>
</evidence>
<keyword evidence="4" id="KW-0479">Metal-binding</keyword>
<feature type="signal peptide" evidence="7">
    <location>
        <begin position="1"/>
        <end position="25"/>
    </location>
</feature>
<keyword evidence="5" id="KW-0378">Hydrolase</keyword>
<dbReference type="PANTHER" id="PTHR11409:SF43">
    <property type="entry name" value="ADENOSINE DEAMINASE"/>
    <property type="match status" value="1"/>
</dbReference>
<dbReference type="InterPro" id="IPR006330">
    <property type="entry name" value="Ado/ade_deaminase"/>
</dbReference>
<dbReference type="GO" id="GO:0006154">
    <property type="term" value="P:adenosine catabolic process"/>
    <property type="evidence" value="ECO:0007669"/>
    <property type="project" value="TreeGrafter"/>
</dbReference>
<dbReference type="SUPFAM" id="SSF51556">
    <property type="entry name" value="Metallo-dependent hydrolases"/>
    <property type="match status" value="1"/>
</dbReference>
<keyword evidence="7" id="KW-0732">Signal</keyword>
<keyword evidence="10" id="KW-1185">Reference proteome</keyword>
<dbReference type="Proteomes" id="UP000006056">
    <property type="component" value="Chromosome"/>
</dbReference>
<dbReference type="Pfam" id="PF00962">
    <property type="entry name" value="A_deaminase"/>
    <property type="match status" value="1"/>
</dbReference>
<evidence type="ECO:0000256" key="1">
    <source>
        <dbReference type="ARBA" id="ARBA00001947"/>
    </source>
</evidence>
<sequence>MLFWKSVFCGALLGAAIAGSAGASAQTAAGSNEARTAARVEALRNNPAALRALLVSMPKGGDLHMHLSGAVYAETFLQNAAADNLCVDPVKGVLLPNQGLTKSLPPKPVCVEGSQPAASAFTNQTLYDHLVDSFSMRAFVPSAGVSGHDQFFATFPRFGGIAKSHQGEWVDEVATRAAAQNEQYLELMTSPDFNGAIRLAIQQHWDGNPAKMREALLAGGLRDNIAVDRAELDAMDATRNAREHCGTPEAKPACKVQVRYLYQILRSGPPERVFAQTLLGYEVASVDPRVVGINFVQPEDTYLSMSQYDNHMIMLQYLHTIYPKVHLSLHAGELGPGMVPPEGLRFHIHDAVEKAGAERIGHGVDIMYEDGADALLKDMAAKHVMVEINLTSNDVILGVTGTRHPLHSYLAAGVPFALSTDDEGVSRIDLTNEYVRAVVDQGLTYAQLKSSARASLEHAFLAGNSLWQAPDKFTTMRRECSTSKGNAPAGACEDFLKTSDKARQQWELEKRFRDFEAGTKKETR</sequence>
<evidence type="ECO:0000259" key="8">
    <source>
        <dbReference type="Pfam" id="PF00962"/>
    </source>
</evidence>
<dbReference type="STRING" id="926566.Terro_3910"/>
<feature type="domain" description="Adenosine deaminase" evidence="8">
    <location>
        <begin position="173"/>
        <end position="462"/>
    </location>
</feature>
<dbReference type="OrthoDB" id="105475at2"/>
<evidence type="ECO:0000256" key="7">
    <source>
        <dbReference type="SAM" id="SignalP"/>
    </source>
</evidence>
<dbReference type="EMBL" id="CP003379">
    <property type="protein sequence ID" value="AFL90118.1"/>
    <property type="molecule type" value="Genomic_DNA"/>
</dbReference>
<accession>I3ZLK0</accession>
<evidence type="ECO:0000256" key="6">
    <source>
        <dbReference type="ARBA" id="ARBA00022833"/>
    </source>
</evidence>
<gene>
    <name evidence="9" type="ordered locus">Terro_3910</name>
</gene>
<dbReference type="GO" id="GO:0004000">
    <property type="term" value="F:adenosine deaminase activity"/>
    <property type="evidence" value="ECO:0007669"/>
    <property type="project" value="TreeGrafter"/>
</dbReference>
<dbReference type="InterPro" id="IPR032466">
    <property type="entry name" value="Metal_Hydrolase"/>
</dbReference>
<feature type="chain" id="PRO_5003685196" description="adenosine deaminase" evidence="7">
    <location>
        <begin position="26"/>
        <end position="524"/>
    </location>
</feature>
<evidence type="ECO:0000313" key="10">
    <source>
        <dbReference type="Proteomes" id="UP000006056"/>
    </source>
</evidence>
<keyword evidence="6" id="KW-0862">Zinc</keyword>
<evidence type="ECO:0000256" key="2">
    <source>
        <dbReference type="ARBA" id="ARBA00006676"/>
    </source>
</evidence>
<evidence type="ECO:0000256" key="4">
    <source>
        <dbReference type="ARBA" id="ARBA00022723"/>
    </source>
</evidence>
<dbReference type="HOGENOM" id="CLU_573569_0_0_0"/>
<organism evidence="9 10">
    <name type="scientific">Terriglobus roseus (strain DSM 18391 / NRRL B-41598 / KBS 63)</name>
    <dbReference type="NCBI Taxonomy" id="926566"/>
    <lineage>
        <taxon>Bacteria</taxon>
        <taxon>Pseudomonadati</taxon>
        <taxon>Acidobacteriota</taxon>
        <taxon>Terriglobia</taxon>
        <taxon>Terriglobales</taxon>
        <taxon>Acidobacteriaceae</taxon>
        <taxon>Terriglobus</taxon>
    </lineage>
</organism>
<dbReference type="InterPro" id="IPR001365">
    <property type="entry name" value="A_deaminase_dom"/>
</dbReference>
<comment type="similarity">
    <text evidence="2">Belongs to the metallo-dependent hydrolases superfamily. Adenosine and AMP deaminases family.</text>
</comment>
<proteinExistence type="inferred from homology"/>
<dbReference type="KEGG" id="trs:Terro_3910"/>
<dbReference type="AlphaFoldDB" id="I3ZLK0"/>
<dbReference type="GO" id="GO:0043103">
    <property type="term" value="P:hypoxanthine salvage"/>
    <property type="evidence" value="ECO:0007669"/>
    <property type="project" value="TreeGrafter"/>
</dbReference>
<evidence type="ECO:0000313" key="9">
    <source>
        <dbReference type="EMBL" id="AFL90118.1"/>
    </source>
</evidence>
<name>I3ZLK0_TERRK</name>
<dbReference type="EC" id="3.5.4.4" evidence="3"/>
<evidence type="ECO:0000256" key="3">
    <source>
        <dbReference type="ARBA" id="ARBA00012784"/>
    </source>
</evidence>
<dbReference type="eggNOG" id="COG1816">
    <property type="taxonomic scope" value="Bacteria"/>
</dbReference>
<dbReference type="GO" id="GO:0005829">
    <property type="term" value="C:cytosol"/>
    <property type="evidence" value="ECO:0007669"/>
    <property type="project" value="TreeGrafter"/>
</dbReference>
<dbReference type="GO" id="GO:0046103">
    <property type="term" value="P:inosine biosynthetic process"/>
    <property type="evidence" value="ECO:0007669"/>
    <property type="project" value="TreeGrafter"/>
</dbReference>
<comment type="cofactor">
    <cofactor evidence="1">
        <name>Zn(2+)</name>
        <dbReference type="ChEBI" id="CHEBI:29105"/>
    </cofactor>
</comment>
<dbReference type="PANTHER" id="PTHR11409">
    <property type="entry name" value="ADENOSINE DEAMINASE"/>
    <property type="match status" value="1"/>
</dbReference>